<organism evidence="1 2">
    <name type="scientific">Fusarium poae</name>
    <dbReference type="NCBI Taxonomy" id="36050"/>
    <lineage>
        <taxon>Eukaryota</taxon>
        <taxon>Fungi</taxon>
        <taxon>Dikarya</taxon>
        <taxon>Ascomycota</taxon>
        <taxon>Pezizomycotina</taxon>
        <taxon>Sordariomycetes</taxon>
        <taxon>Hypocreomycetidae</taxon>
        <taxon>Hypocreales</taxon>
        <taxon>Nectriaceae</taxon>
        <taxon>Fusarium</taxon>
    </lineage>
</organism>
<comment type="caution">
    <text evidence="1">The sequence shown here is derived from an EMBL/GenBank/DDBJ whole genome shotgun (WGS) entry which is preliminary data.</text>
</comment>
<accession>A0A1B8APB4</accession>
<protein>
    <submittedName>
        <fullName evidence="1">Uncharacterized protein</fullName>
    </submittedName>
</protein>
<evidence type="ECO:0000313" key="2">
    <source>
        <dbReference type="Proteomes" id="UP000091967"/>
    </source>
</evidence>
<dbReference type="OMA" id="TINYMAW"/>
<reference evidence="1 2" key="1">
    <citation type="submission" date="2016-06" db="EMBL/GenBank/DDBJ databases">
        <title>Living apart together: crosstalk between the core and supernumerary genomes in a fungal plant pathogen.</title>
        <authorList>
            <person name="Vanheule A."/>
            <person name="Audenaert K."/>
            <person name="Warris S."/>
            <person name="Van De Geest H."/>
            <person name="Schijlen E."/>
            <person name="Hofte M."/>
            <person name="De Saeger S."/>
            <person name="Haesaert G."/>
            <person name="Waalwijk C."/>
            <person name="Van Der Lee T."/>
        </authorList>
    </citation>
    <scope>NUCLEOTIDE SEQUENCE [LARGE SCALE GENOMIC DNA]</scope>
    <source>
        <strain evidence="1 2">2516</strain>
    </source>
</reference>
<name>A0A1B8APB4_FUSPO</name>
<gene>
    <name evidence="1" type="ORF">FPOA_08532</name>
</gene>
<keyword evidence="2" id="KW-1185">Reference proteome</keyword>
<dbReference type="Proteomes" id="UP000091967">
    <property type="component" value="Unassembled WGS sequence"/>
</dbReference>
<evidence type="ECO:0000313" key="1">
    <source>
        <dbReference type="EMBL" id="OBS22196.1"/>
    </source>
</evidence>
<proteinExistence type="predicted"/>
<dbReference type="EMBL" id="LYXU01000003">
    <property type="protein sequence ID" value="OBS22196.1"/>
    <property type="molecule type" value="Genomic_DNA"/>
</dbReference>
<dbReference type="AlphaFoldDB" id="A0A1B8APB4"/>
<sequence length="596" mass="70767">MYESTHLLSLPFELRDMIWTFCSITAESNGLLRCCHQTRDEFTPYCILTEDVERLQTLRIWLDSTYNDGVWLKFDYTWEKEGYYHRAVSQVGDMSDPIIQMFLKIRQVNQIILNLHAPRRGYFVGALFMMLAKANDVYCFMSNMMRDIIVDQPDPELGHVEINFLTESRQPDQTENEAKNFWECRSPKALQEPIRKYWCGAGPMPCFYEYFLISHPWEFPRPPTINYMAWPRKHVHRHRPLTTEMVQYIKKCCFKLRHRNQHNKESWQRAVSRFHSDHCDLQRQIAVWSTESMTRARWTGKRTILGENRQIIEGHWEHIYYDRENLMFRFQFWLDNLPGPAGGHMDMLRLHRFKTMNKCGAGIFARQTLNCPKSGGPYGASTEINRRLAALFDPFSAAHIIEMRDSCPHLRSVEWATAPVSEHTKDKPNEAWLTFYPKGIRYHWDRRNLVEWRLHWKTRNYSRLEKDYKGRSCCNNVLLHQWWECVAYQDSGAVLNELALPSEREGLQWAIKSFPSHPTDSERLVLIRRDRDEYVLRVVRKGCGYMASDYCVMAWRCLAWADYAGENPFFHNNRGFLEFSGEVYSPHGHVMYIPTM</sequence>